<evidence type="ECO:0000313" key="3">
    <source>
        <dbReference type="EMBL" id="OWW21769.1"/>
    </source>
</evidence>
<reference evidence="3 4" key="1">
    <citation type="submission" date="2016-02" db="EMBL/GenBank/DDBJ databases">
        <authorList>
            <person name="Wen L."/>
            <person name="He K."/>
            <person name="Yang H."/>
        </authorList>
    </citation>
    <scope>NUCLEOTIDE SEQUENCE [LARGE SCALE GENOMIC DNA]</scope>
    <source>
        <strain evidence="3 4">TSA40</strain>
    </source>
</reference>
<evidence type="ECO:0000256" key="1">
    <source>
        <dbReference type="ARBA" id="ARBA00023004"/>
    </source>
</evidence>
<dbReference type="Gene3D" id="2.30.30.90">
    <property type="match status" value="1"/>
</dbReference>
<organism evidence="3 4">
    <name type="scientific">Noviherbaspirillum denitrificans</name>
    <dbReference type="NCBI Taxonomy" id="1968433"/>
    <lineage>
        <taxon>Bacteria</taxon>
        <taxon>Pseudomonadati</taxon>
        <taxon>Pseudomonadota</taxon>
        <taxon>Betaproteobacteria</taxon>
        <taxon>Burkholderiales</taxon>
        <taxon>Oxalobacteraceae</taxon>
        <taxon>Noviherbaspirillum</taxon>
    </lineage>
</organism>
<dbReference type="Proteomes" id="UP000197535">
    <property type="component" value="Unassembled WGS sequence"/>
</dbReference>
<dbReference type="SMART" id="SM00899">
    <property type="entry name" value="FeoA"/>
    <property type="match status" value="1"/>
</dbReference>
<dbReference type="InterPro" id="IPR008988">
    <property type="entry name" value="Transcriptional_repressor_C"/>
</dbReference>
<evidence type="ECO:0000259" key="2">
    <source>
        <dbReference type="SMART" id="SM00899"/>
    </source>
</evidence>
<gene>
    <name evidence="3" type="ORF">AYR66_22015</name>
</gene>
<keyword evidence="1" id="KW-0408">Iron</keyword>
<dbReference type="OrthoDB" id="559009at2"/>
<dbReference type="EMBL" id="LSTO01000001">
    <property type="protein sequence ID" value="OWW21769.1"/>
    <property type="molecule type" value="Genomic_DNA"/>
</dbReference>
<dbReference type="InterPro" id="IPR007167">
    <property type="entry name" value="Fe-transptr_FeoA-like"/>
</dbReference>
<dbReference type="Pfam" id="PF04023">
    <property type="entry name" value="FeoA"/>
    <property type="match status" value="1"/>
</dbReference>
<comment type="caution">
    <text evidence="3">The sequence shown here is derived from an EMBL/GenBank/DDBJ whole genome shotgun (WGS) entry which is preliminary data.</text>
</comment>
<proteinExistence type="predicted"/>
<dbReference type="InterPro" id="IPR052713">
    <property type="entry name" value="FeoA"/>
</dbReference>
<dbReference type="PANTHER" id="PTHR42954">
    <property type="entry name" value="FE(2+) TRANSPORT PROTEIN A"/>
    <property type="match status" value="1"/>
</dbReference>
<feature type="domain" description="Ferrous iron transporter FeoA-like" evidence="2">
    <location>
        <begin position="14"/>
        <end position="92"/>
    </location>
</feature>
<dbReference type="InterPro" id="IPR038157">
    <property type="entry name" value="FeoA_core_dom"/>
</dbReference>
<dbReference type="RefSeq" id="WP_088708613.1">
    <property type="nucleotide sequence ID" value="NZ_LSTO01000001.1"/>
</dbReference>
<keyword evidence="4" id="KW-1185">Reference proteome</keyword>
<protein>
    <recommendedName>
        <fullName evidence="2">Ferrous iron transporter FeoA-like domain-containing protein</fullName>
    </recommendedName>
</protein>
<dbReference type="SUPFAM" id="SSF50037">
    <property type="entry name" value="C-terminal domain of transcriptional repressors"/>
    <property type="match status" value="1"/>
</dbReference>
<dbReference type="PANTHER" id="PTHR42954:SF2">
    <property type="entry name" value="FE(2+) TRANSPORT PROTEIN A"/>
    <property type="match status" value="1"/>
</dbReference>
<dbReference type="AlphaFoldDB" id="A0A254TGI3"/>
<evidence type="ECO:0000313" key="4">
    <source>
        <dbReference type="Proteomes" id="UP000197535"/>
    </source>
</evidence>
<dbReference type="GO" id="GO:0046914">
    <property type="term" value="F:transition metal ion binding"/>
    <property type="evidence" value="ECO:0007669"/>
    <property type="project" value="InterPro"/>
</dbReference>
<name>A0A254TGI3_9BURK</name>
<sequence>MPVTTTAPRHGDVLCLSHLRKGQSASVLGTLDGEGDDHAAMKRRLLELGFVAGETIRVVAEAFPARDPIAVRVGNTTFALRRHEAALVRVATKS</sequence>
<accession>A0A254TGI3</accession>